<organism evidence="16 17">
    <name type="scientific">Candidatus Magasanikbacteria bacterium CG11_big_fil_rev_8_21_14_0_20_43_7</name>
    <dbReference type="NCBI Taxonomy" id="1974654"/>
    <lineage>
        <taxon>Bacteria</taxon>
        <taxon>Candidatus Magasanikiibacteriota</taxon>
    </lineage>
</organism>
<keyword evidence="10 13" id="KW-1133">Transmembrane helix</keyword>
<evidence type="ECO:0000256" key="1">
    <source>
        <dbReference type="ARBA" id="ARBA00004167"/>
    </source>
</evidence>
<dbReference type="Gene3D" id="3.40.710.10">
    <property type="entry name" value="DD-peptidase/beta-lactamase superfamily"/>
    <property type="match status" value="1"/>
</dbReference>
<comment type="caution">
    <text evidence="16">The sequence shown here is derived from an EMBL/GenBank/DDBJ whole genome shotgun (WGS) entry which is preliminary data.</text>
</comment>
<dbReference type="PANTHER" id="PTHR30627">
    <property type="entry name" value="PEPTIDOGLYCAN D,D-TRANSPEPTIDASE"/>
    <property type="match status" value="1"/>
</dbReference>
<name>A0A2H0N3E0_9BACT</name>
<keyword evidence="11 13" id="KW-0472">Membrane</keyword>
<evidence type="ECO:0000313" key="17">
    <source>
        <dbReference type="Proteomes" id="UP000229782"/>
    </source>
</evidence>
<gene>
    <name evidence="16" type="primary">mrdA</name>
    <name evidence="16" type="ORF">COV60_00610</name>
</gene>
<proteinExistence type="predicted"/>
<evidence type="ECO:0000256" key="12">
    <source>
        <dbReference type="ARBA" id="ARBA00023316"/>
    </source>
</evidence>
<keyword evidence="3" id="KW-1003">Cell membrane</keyword>
<sequence length="657" mass="72310">MNIDTSRFFPHTLDTKLDITIHAETEWIEGSSAGMGGMITGQHVSQPMYTKRNIFFLFLICVSFILLVGRVGYLQIVRGVSYRAIAEGNRQRIIPIPSERGLIFDTHGVQLTKNIPNFSLALIPQDFPSNEEERSVLINRLASLVHLSPEQVHNTIDTYGSYSYGSIIIVEDLPYETALSTHIAAADIPGISIHVGSKRLYTQSDVTGDTPIPLSLSHIIGYLGKLNPDELTALYPVGYLPSDTIGKSGIEKQYEQVLRGTYGTRSVEVDSLGKERKALIEEPPIGGSSVTLTLDINIQQQLEDLLQNVLQHHSFNSASAIVMNPQDGSILAMVSLPSFDNNDFSGGIDYNTYQAYVTNEQHPLFNRAISGTYPSGSIIKPAIAAGALQEGIITPHTSILSTGGIQVGPWFFPDWQAGGHGRTTVTKSIAWSVNTFYYYIGGGFNDFVGLGVDTIATYLTRFGFASLLGIDIPGEAVGFIPSRQWKEEVKGERWYVGDTYNLSIGQGDLLVTPLQIATYISSVANGGTLFKPHIVEKTTFIQTGEEHTVQPVVLREIPIKKEYMETVKQGMKECVEYGSCRRLSLLPFSTGAKTGTAQWSSTKEPHAWFTAFAPYENPELSITILIEEGIGGSETAAPVAFDFLNWWWKYKQGILDE</sequence>
<dbReference type="NCBIfam" id="TIGR03423">
    <property type="entry name" value="pbp2_mrdA"/>
    <property type="match status" value="1"/>
</dbReference>
<evidence type="ECO:0000256" key="11">
    <source>
        <dbReference type="ARBA" id="ARBA00023136"/>
    </source>
</evidence>
<protein>
    <submittedName>
        <fullName evidence="16">Penicillin-binding protein 2</fullName>
    </submittedName>
</protein>
<dbReference type="PANTHER" id="PTHR30627:SF2">
    <property type="entry name" value="PEPTIDOGLYCAN D,D-TRANSPEPTIDASE MRDA"/>
    <property type="match status" value="1"/>
</dbReference>
<feature type="domain" description="Penicillin-binding protein dimerisation" evidence="15">
    <location>
        <begin position="96"/>
        <end position="276"/>
    </location>
</feature>
<dbReference type="Proteomes" id="UP000229782">
    <property type="component" value="Unassembled WGS sequence"/>
</dbReference>
<evidence type="ECO:0000313" key="16">
    <source>
        <dbReference type="EMBL" id="PIR03398.1"/>
    </source>
</evidence>
<dbReference type="EMBL" id="PCWM01000012">
    <property type="protein sequence ID" value="PIR03398.1"/>
    <property type="molecule type" value="Genomic_DNA"/>
</dbReference>
<evidence type="ECO:0000256" key="5">
    <source>
        <dbReference type="ARBA" id="ARBA00022670"/>
    </source>
</evidence>
<dbReference type="Pfam" id="PF03717">
    <property type="entry name" value="PBP_dimer"/>
    <property type="match status" value="1"/>
</dbReference>
<dbReference type="InterPro" id="IPR017790">
    <property type="entry name" value="Penicillin-binding_protein_2"/>
</dbReference>
<dbReference type="SUPFAM" id="SSF56601">
    <property type="entry name" value="beta-lactamase/transpeptidase-like"/>
    <property type="match status" value="1"/>
</dbReference>
<dbReference type="GO" id="GO:0008658">
    <property type="term" value="F:penicillin binding"/>
    <property type="evidence" value="ECO:0007669"/>
    <property type="project" value="InterPro"/>
</dbReference>
<reference evidence="16 17" key="1">
    <citation type="submission" date="2017-09" db="EMBL/GenBank/DDBJ databases">
        <title>Depth-based differentiation of microbial function through sediment-hosted aquifers and enrichment of novel symbionts in the deep terrestrial subsurface.</title>
        <authorList>
            <person name="Probst A.J."/>
            <person name="Ladd B."/>
            <person name="Jarett J.K."/>
            <person name="Geller-Mcgrath D.E."/>
            <person name="Sieber C.M."/>
            <person name="Emerson J.B."/>
            <person name="Anantharaman K."/>
            <person name="Thomas B.C."/>
            <person name="Malmstrom R."/>
            <person name="Stieglmeier M."/>
            <person name="Klingl A."/>
            <person name="Woyke T."/>
            <person name="Ryan C.M."/>
            <person name="Banfield J.F."/>
        </authorList>
    </citation>
    <scope>NUCLEOTIDE SEQUENCE [LARGE SCALE GENOMIC DNA]</scope>
    <source>
        <strain evidence="16">CG11_big_fil_rev_8_21_14_0_20_43_7</strain>
    </source>
</reference>
<dbReference type="InterPro" id="IPR036138">
    <property type="entry name" value="PBP_dimer_sf"/>
</dbReference>
<keyword evidence="7" id="KW-0378">Hydrolase</keyword>
<evidence type="ECO:0000256" key="4">
    <source>
        <dbReference type="ARBA" id="ARBA00022519"/>
    </source>
</evidence>
<dbReference type="GO" id="GO:0009252">
    <property type="term" value="P:peptidoglycan biosynthetic process"/>
    <property type="evidence" value="ECO:0007669"/>
    <property type="project" value="UniProtKB-KW"/>
</dbReference>
<dbReference type="AlphaFoldDB" id="A0A2H0N3E0"/>
<dbReference type="InterPro" id="IPR005311">
    <property type="entry name" value="PBP_dimer"/>
</dbReference>
<dbReference type="GO" id="GO:0006508">
    <property type="term" value="P:proteolysis"/>
    <property type="evidence" value="ECO:0007669"/>
    <property type="project" value="UniProtKB-KW"/>
</dbReference>
<feature type="transmembrane region" description="Helical" evidence="13">
    <location>
        <begin position="54"/>
        <end position="73"/>
    </location>
</feature>
<keyword evidence="4" id="KW-0997">Cell inner membrane</keyword>
<dbReference type="SUPFAM" id="SSF56519">
    <property type="entry name" value="Penicillin binding protein dimerisation domain"/>
    <property type="match status" value="1"/>
</dbReference>
<dbReference type="Gene3D" id="3.30.1390.30">
    <property type="entry name" value="Penicillin-binding protein 2a, domain 3"/>
    <property type="match status" value="1"/>
</dbReference>
<evidence type="ECO:0000256" key="13">
    <source>
        <dbReference type="SAM" id="Phobius"/>
    </source>
</evidence>
<evidence type="ECO:0000256" key="7">
    <source>
        <dbReference type="ARBA" id="ARBA00022801"/>
    </source>
</evidence>
<evidence type="ECO:0000256" key="8">
    <source>
        <dbReference type="ARBA" id="ARBA00022960"/>
    </source>
</evidence>
<evidence type="ECO:0000256" key="10">
    <source>
        <dbReference type="ARBA" id="ARBA00022989"/>
    </source>
</evidence>
<accession>A0A2H0N3E0</accession>
<evidence type="ECO:0000259" key="15">
    <source>
        <dbReference type="Pfam" id="PF03717"/>
    </source>
</evidence>
<dbReference type="Gene3D" id="3.90.1310.10">
    <property type="entry name" value="Penicillin-binding protein 2a (Domain 2)"/>
    <property type="match status" value="1"/>
</dbReference>
<keyword evidence="6 13" id="KW-0812">Transmembrane</keyword>
<keyword evidence="9" id="KW-0573">Peptidoglycan synthesis</keyword>
<evidence type="ECO:0000256" key="9">
    <source>
        <dbReference type="ARBA" id="ARBA00022984"/>
    </source>
</evidence>
<keyword evidence="8" id="KW-0133">Cell shape</keyword>
<evidence type="ECO:0000256" key="3">
    <source>
        <dbReference type="ARBA" id="ARBA00022475"/>
    </source>
</evidence>
<keyword evidence="12" id="KW-0961">Cell wall biogenesis/degradation</keyword>
<feature type="domain" description="Penicillin-binding protein transpeptidase" evidence="14">
    <location>
        <begin position="319"/>
        <end position="642"/>
    </location>
</feature>
<dbReference type="GO" id="GO:0008360">
    <property type="term" value="P:regulation of cell shape"/>
    <property type="evidence" value="ECO:0007669"/>
    <property type="project" value="UniProtKB-KW"/>
</dbReference>
<dbReference type="Pfam" id="PF00905">
    <property type="entry name" value="Transpeptidase"/>
    <property type="match status" value="1"/>
</dbReference>
<evidence type="ECO:0000256" key="2">
    <source>
        <dbReference type="ARBA" id="ARBA00004236"/>
    </source>
</evidence>
<dbReference type="GO" id="GO:0071555">
    <property type="term" value="P:cell wall organization"/>
    <property type="evidence" value="ECO:0007669"/>
    <property type="project" value="UniProtKB-KW"/>
</dbReference>
<dbReference type="GO" id="GO:0009002">
    <property type="term" value="F:serine-type D-Ala-D-Ala carboxypeptidase activity"/>
    <property type="evidence" value="ECO:0007669"/>
    <property type="project" value="InterPro"/>
</dbReference>
<dbReference type="InterPro" id="IPR001460">
    <property type="entry name" value="PCN-bd_Tpept"/>
</dbReference>
<dbReference type="GO" id="GO:0071972">
    <property type="term" value="F:peptidoglycan L,D-transpeptidase activity"/>
    <property type="evidence" value="ECO:0007669"/>
    <property type="project" value="TreeGrafter"/>
</dbReference>
<dbReference type="InterPro" id="IPR050515">
    <property type="entry name" value="Beta-lactam/transpept"/>
</dbReference>
<dbReference type="InterPro" id="IPR012338">
    <property type="entry name" value="Beta-lactam/transpept-like"/>
</dbReference>
<keyword evidence="5" id="KW-0645">Protease</keyword>
<evidence type="ECO:0000259" key="14">
    <source>
        <dbReference type="Pfam" id="PF00905"/>
    </source>
</evidence>
<dbReference type="GO" id="GO:0005886">
    <property type="term" value="C:plasma membrane"/>
    <property type="evidence" value="ECO:0007669"/>
    <property type="project" value="UniProtKB-SubCell"/>
</dbReference>
<comment type="subcellular location">
    <subcellularLocation>
        <location evidence="2">Cell membrane</location>
    </subcellularLocation>
    <subcellularLocation>
        <location evidence="1">Membrane</location>
        <topology evidence="1">Single-pass membrane protein</topology>
    </subcellularLocation>
</comment>
<evidence type="ECO:0000256" key="6">
    <source>
        <dbReference type="ARBA" id="ARBA00022692"/>
    </source>
</evidence>